<dbReference type="InterPro" id="IPR027417">
    <property type="entry name" value="P-loop_NTPase"/>
</dbReference>
<feature type="transmembrane region" description="Helical" evidence="2">
    <location>
        <begin position="263"/>
        <end position="280"/>
    </location>
</feature>
<keyword evidence="2" id="KW-1133">Transmembrane helix</keyword>
<feature type="compositionally biased region" description="Pro residues" evidence="1">
    <location>
        <begin position="79"/>
        <end position="89"/>
    </location>
</feature>
<gene>
    <name evidence="3" type="ORF">ACFQ63_31520</name>
</gene>
<dbReference type="Gene3D" id="3.40.50.300">
    <property type="entry name" value="P-loop containing nucleotide triphosphate hydrolases"/>
    <property type="match status" value="1"/>
</dbReference>
<evidence type="ECO:0000313" key="4">
    <source>
        <dbReference type="Proteomes" id="UP001600424"/>
    </source>
</evidence>
<dbReference type="RefSeq" id="WP_386253579.1">
    <property type="nucleotide sequence ID" value="NZ_JBHTRV010000031.1"/>
</dbReference>
<comment type="caution">
    <text evidence="3">The sequence shown here is derived from an EMBL/GenBank/DDBJ whole genome shotgun (WGS) entry which is preliminary data.</text>
</comment>
<feature type="region of interest" description="Disordered" evidence="1">
    <location>
        <begin position="1"/>
        <end position="137"/>
    </location>
</feature>
<reference evidence="3 4" key="1">
    <citation type="submission" date="2024-09" db="EMBL/GenBank/DDBJ databases">
        <title>The Natural Products Discovery Center: Release of the First 8490 Sequenced Strains for Exploring Actinobacteria Biosynthetic Diversity.</title>
        <authorList>
            <person name="Kalkreuter E."/>
            <person name="Kautsar S.A."/>
            <person name="Yang D."/>
            <person name="Bader C.D."/>
            <person name="Teijaro C.N."/>
            <person name="Fluegel L."/>
            <person name="Davis C.M."/>
            <person name="Simpson J.R."/>
            <person name="Lauterbach L."/>
            <person name="Steele A.D."/>
            <person name="Gui C."/>
            <person name="Meng S."/>
            <person name="Li G."/>
            <person name="Viehrig K."/>
            <person name="Ye F."/>
            <person name="Su P."/>
            <person name="Kiefer A.F."/>
            <person name="Nichols A."/>
            <person name="Cepeda A.J."/>
            <person name="Yan W."/>
            <person name="Fan B."/>
            <person name="Jiang Y."/>
            <person name="Adhikari A."/>
            <person name="Zheng C.-J."/>
            <person name="Schuster L."/>
            <person name="Cowan T.M."/>
            <person name="Smanski M.J."/>
            <person name="Chevrette M.G."/>
            <person name="De Carvalho L.P.S."/>
            <person name="Shen B."/>
        </authorList>
    </citation>
    <scope>NUCLEOTIDE SEQUENCE [LARGE SCALE GENOMIC DNA]</scope>
    <source>
        <strain evidence="3 4">NPDC056472</strain>
    </source>
</reference>
<proteinExistence type="predicted"/>
<dbReference type="SUPFAM" id="SSF52540">
    <property type="entry name" value="P-loop containing nucleoside triphosphate hydrolases"/>
    <property type="match status" value="1"/>
</dbReference>
<name>A0ABW6J2S0_STRWE</name>
<feature type="transmembrane region" description="Helical" evidence="2">
    <location>
        <begin position="228"/>
        <end position="251"/>
    </location>
</feature>
<keyword evidence="2" id="KW-0472">Membrane</keyword>
<evidence type="ECO:0000313" key="3">
    <source>
        <dbReference type="EMBL" id="MFE5984213.1"/>
    </source>
</evidence>
<keyword evidence="4" id="KW-1185">Reference proteome</keyword>
<feature type="transmembrane region" description="Helical" evidence="2">
    <location>
        <begin position="316"/>
        <end position="334"/>
    </location>
</feature>
<dbReference type="Proteomes" id="UP001600424">
    <property type="component" value="Unassembled WGS sequence"/>
</dbReference>
<keyword evidence="2" id="KW-0812">Transmembrane</keyword>
<evidence type="ECO:0000256" key="2">
    <source>
        <dbReference type="SAM" id="Phobius"/>
    </source>
</evidence>
<feature type="transmembrane region" description="Helical" evidence="2">
    <location>
        <begin position="292"/>
        <end position="309"/>
    </location>
</feature>
<dbReference type="EMBL" id="JBHTRV010000031">
    <property type="protein sequence ID" value="MFE5984213.1"/>
    <property type="molecule type" value="Genomic_DNA"/>
</dbReference>
<feature type="compositionally biased region" description="Low complexity" evidence="1">
    <location>
        <begin position="90"/>
        <end position="114"/>
    </location>
</feature>
<organism evidence="3 4">
    <name type="scientific">Streptomyces wedmorensis</name>
    <dbReference type="NCBI Taxonomy" id="43759"/>
    <lineage>
        <taxon>Bacteria</taxon>
        <taxon>Bacillati</taxon>
        <taxon>Actinomycetota</taxon>
        <taxon>Actinomycetes</taxon>
        <taxon>Kitasatosporales</taxon>
        <taxon>Streptomycetaceae</taxon>
        <taxon>Streptomyces</taxon>
    </lineage>
</organism>
<feature type="compositionally biased region" description="Low complexity" evidence="1">
    <location>
        <begin position="30"/>
        <end position="39"/>
    </location>
</feature>
<feature type="transmembrane region" description="Helical" evidence="2">
    <location>
        <begin position="168"/>
        <end position="190"/>
    </location>
</feature>
<protein>
    <submittedName>
        <fullName evidence="3">ATP/GTP-binding protein</fullName>
    </submittedName>
</protein>
<sequence length="893" mass="93461">METDGTYESRDTRGGAVPRPAGPPTDGPSGAHPPTRHTAPAPPAGPRRTTGDPAPPTGAPRATAHPAPPAGLPQATAHPAPPRVPPRPAAAPAAQGGNLPGTPGIPAAPGTPGPRAVADPSGTTGTPGTPVPPAPVVAWLDAPRPRTAPGVWRYRYVAPRATAEARRLAPVTVVGLLIPLVVGLLLWSAWRRGVVPYQWIPLATFTPGDWWYAGGTSPRDWHGAEAHVVYDGVFFAGLLYAIARLGAWAELARHLLADRRPPARAALAAGAALIALTFVWPDAFPGVGWEPLPVVGPVLSLVVLLGGGYDVLASPFVVYTVYTVITAAVLWPFARLGEWRALGRDRLRARRNRTAASGAPAAPLDASVPVPASQWPELRAAGERAAADLLAAEAHAGRMNDVDCARVRRHLDERGRGAAGGRASAAETVLRHGAAAWAHPSGDRDLPTRVATHDLLVGQVRIGRCVAEDRNPAAYRGAGLALDPAVLGTSLLVVGPSGAGKTARVTRPVVESLTLQALTGGCAVVAVGAADAQLGPDDAYDVVVRPGDPASPYDLDLYAGLTDPDEAAALLAEGLVGDVENLDARRAATVLAQLIGPYRAVHGRFPSVPVLRELLEAGPGTLAALLDRLPADGSATMRRELEARIRQAGTAADAGPLLADRLALLDRPVFAEFFGADTGGVSPFSLKSVVHHPLRVRVRLPERGHEEASKLLARLLLAQFLAAARNTGSRTHFVCLVLDDATGTLTTGTVRSLQRLRPQNAGVVLGLRTLGEVPEALHGPLFGAVGCRVALSGITTWDGRGFAETWGKEWVETTEVAHHTVFADQPMTRFIHALRKKVTGKAVTTDAVTTRKVERERWSASELAHSVPPDHAVVSLTTVRGAHTPPVLVDLRG</sequence>
<evidence type="ECO:0000256" key="1">
    <source>
        <dbReference type="SAM" id="MobiDB-lite"/>
    </source>
</evidence>
<accession>A0ABW6J2S0</accession>